<protein>
    <recommendedName>
        <fullName evidence="2">Clostripain</fullName>
    </recommendedName>
</protein>
<accession>A0A5J4SMI1</accession>
<name>A0A5J4SMI1_9ZZZZ</name>
<dbReference type="Gene3D" id="3.40.50.11970">
    <property type="match status" value="1"/>
</dbReference>
<dbReference type="AlphaFoldDB" id="A0A5J4SMI1"/>
<dbReference type="PANTHER" id="PTHR37835:SF1">
    <property type="entry name" value="ALPHA-CLOSTRIPAIN"/>
    <property type="match status" value="1"/>
</dbReference>
<dbReference type="PROSITE" id="PS51257">
    <property type="entry name" value="PROKAR_LIPOPROTEIN"/>
    <property type="match status" value="1"/>
</dbReference>
<reference evidence="1" key="1">
    <citation type="submission" date="2019-03" db="EMBL/GenBank/DDBJ databases">
        <title>Single cell metagenomics reveals metabolic interactions within the superorganism composed of flagellate Streblomastix strix and complex community of Bacteroidetes bacteria on its surface.</title>
        <authorList>
            <person name="Treitli S.C."/>
            <person name="Kolisko M."/>
            <person name="Husnik F."/>
            <person name="Keeling P."/>
            <person name="Hampl V."/>
        </authorList>
    </citation>
    <scope>NUCLEOTIDE SEQUENCE</scope>
    <source>
        <strain evidence="1">STM</strain>
    </source>
</reference>
<evidence type="ECO:0000313" key="1">
    <source>
        <dbReference type="EMBL" id="KAA6347434.1"/>
    </source>
</evidence>
<dbReference type="InterPro" id="IPR005077">
    <property type="entry name" value="Peptidase_C11"/>
</dbReference>
<evidence type="ECO:0008006" key="2">
    <source>
        <dbReference type="Google" id="ProtNLM"/>
    </source>
</evidence>
<organism evidence="1">
    <name type="scientific">termite gut metagenome</name>
    <dbReference type="NCBI Taxonomy" id="433724"/>
    <lineage>
        <taxon>unclassified sequences</taxon>
        <taxon>metagenomes</taxon>
        <taxon>organismal metagenomes</taxon>
    </lineage>
</organism>
<dbReference type="EMBL" id="SNRY01000096">
    <property type="protein sequence ID" value="KAA6347434.1"/>
    <property type="molecule type" value="Genomic_DNA"/>
</dbReference>
<dbReference type="Pfam" id="PF03415">
    <property type="entry name" value="Peptidase_C11"/>
    <property type="match status" value="1"/>
</dbReference>
<proteinExistence type="predicted"/>
<gene>
    <name evidence="1" type="ORF">EZS27_005118</name>
</gene>
<comment type="caution">
    <text evidence="1">The sequence shown here is derived from an EMBL/GenBank/DDBJ whole genome shotgun (WGS) entry which is preliminary data.</text>
</comment>
<sequence>MKTVEIFKFLLYLPIIFGFFSCEKEELPLKGRRTVLAYLAADNSLFSFSEKDINEMMEGVMELEDEADRLIVYVDNNFRYEGQPQLFRLKKGKKGTVVKEVIRTYETQNSMSVEVMEDVFSCAFGNFPAASYGLVLWSHGDGWAPSDNQKLSLSRSFGQDDSGSTQMDISDLHEVLRDYHFDFVLFDACFMQSVEVVYELRDCSDYFIGSPTEIPGPGAPYQILVKSMFNDKNTVAVDVAETYYDYYADRYKDGINNSNENWTGGVSVSVVKSDGLEQLATATKHIFSSYLNEQTPIDVSAIMCYGRSPKQPSLYYYDIDGFIDTLTKHNADYAIWQAAYQKAVPYYETTKRNYSAHGGMFSMEGSQGLSIYIPNKNLTSINSFYSSYAWYTAAGWDETGLFNTVR</sequence>
<dbReference type="PANTHER" id="PTHR37835">
    <property type="entry name" value="ALPHA-CLOSTRIPAIN"/>
    <property type="match status" value="1"/>
</dbReference>